<dbReference type="InterPro" id="IPR013783">
    <property type="entry name" value="Ig-like_fold"/>
</dbReference>
<protein>
    <submittedName>
        <fullName evidence="10">P pilus assembly protein, chaperone PapD</fullName>
    </submittedName>
</protein>
<evidence type="ECO:0000259" key="9">
    <source>
        <dbReference type="Pfam" id="PF02753"/>
    </source>
</evidence>
<feature type="domain" description="Pili assembly chaperone C-terminal" evidence="9">
    <location>
        <begin position="188"/>
        <end position="248"/>
    </location>
</feature>
<dbReference type="Pfam" id="PF02753">
    <property type="entry name" value="PapD_C"/>
    <property type="match status" value="1"/>
</dbReference>
<dbReference type="InterPro" id="IPR016148">
    <property type="entry name" value="Pili_assmbl_chaperone_C"/>
</dbReference>
<dbReference type="Gene3D" id="2.60.40.10">
    <property type="entry name" value="Immunoglobulins"/>
    <property type="match status" value="2"/>
</dbReference>
<feature type="signal peptide" evidence="7">
    <location>
        <begin position="1"/>
        <end position="45"/>
    </location>
</feature>
<keyword evidence="11" id="KW-1185">Reference proteome</keyword>
<dbReference type="InterPro" id="IPR008962">
    <property type="entry name" value="PapD-like_sf"/>
</dbReference>
<comment type="caution">
    <text evidence="10">The sequence shown here is derived from an EMBL/GenBank/DDBJ whole genome shotgun (WGS) entry which is preliminary data.</text>
</comment>
<dbReference type="Proteomes" id="UP000183031">
    <property type="component" value="Unassembled WGS sequence"/>
</dbReference>
<feature type="chain" id="PRO_5046136245" evidence="7">
    <location>
        <begin position="46"/>
        <end position="268"/>
    </location>
</feature>
<sequence length="268" mass="29125">MRKSELNIKQHHEGRPVASRRKKALTTAAVAGALLAALLAQQAQAAIALDRTRIIFDGSQKSVSLSVSNQNKQLPYLAQGWIEDDKGNKIQSPLTVLPPVQRIEPGKPSQVKIQALPVAKALPQDRETVYYFNLREIPPKSTKPNTLQIALQTRIKLFYRPAAIAMDKNAPPPQEQLTLSKQGNKYVVNNPTAYYVTLVDAATKKDGAGIKNFEPMMVPPKGNLPLTVSATEAGNSPVLTYVNDYGGRPQLSFSCSGSTCTVIPAKKA</sequence>
<feature type="domain" description="Pili assembly chaperone N-terminal" evidence="8">
    <location>
        <begin position="47"/>
        <end position="164"/>
    </location>
</feature>
<comment type="subcellular location">
    <subcellularLocation>
        <location evidence="1 6">Periplasm</location>
    </subcellularLocation>
</comment>
<evidence type="ECO:0000256" key="2">
    <source>
        <dbReference type="ARBA" id="ARBA00007399"/>
    </source>
</evidence>
<dbReference type="PRINTS" id="PR00969">
    <property type="entry name" value="CHAPERONPILI"/>
</dbReference>
<evidence type="ECO:0000256" key="5">
    <source>
        <dbReference type="ARBA" id="ARBA00023186"/>
    </source>
</evidence>
<evidence type="ECO:0000259" key="8">
    <source>
        <dbReference type="Pfam" id="PF00345"/>
    </source>
</evidence>
<name>A0A1G5K0X3_9GAMM</name>
<reference evidence="10 11" key="1">
    <citation type="submission" date="2016-10" db="EMBL/GenBank/DDBJ databases">
        <authorList>
            <person name="Varghese N."/>
            <person name="Submissions S."/>
        </authorList>
    </citation>
    <scope>NUCLEOTIDE SEQUENCE [LARGE SCALE GENOMIC DNA]</scope>
    <source>
        <strain evidence="10 11">CGMCC 1.6853</strain>
    </source>
</reference>
<dbReference type="RefSeq" id="WP_081877825.1">
    <property type="nucleotide sequence ID" value="NZ_CBCSIN010000011.1"/>
</dbReference>
<organism evidence="10 11">
    <name type="scientific">Serratia nematodiphila</name>
    <dbReference type="NCBI Taxonomy" id="458197"/>
    <lineage>
        <taxon>Bacteria</taxon>
        <taxon>Pseudomonadati</taxon>
        <taxon>Pseudomonadota</taxon>
        <taxon>Gammaproteobacteria</taxon>
        <taxon>Enterobacterales</taxon>
        <taxon>Yersiniaceae</taxon>
        <taxon>Serratia</taxon>
    </lineage>
</organism>
<keyword evidence="4" id="KW-0574">Periplasm</keyword>
<dbReference type="PANTHER" id="PTHR30251:SF6">
    <property type="entry name" value="FIMBRIAL CHAPERONE YFCS-RELATED"/>
    <property type="match status" value="1"/>
</dbReference>
<dbReference type="PROSITE" id="PS00635">
    <property type="entry name" value="PILI_CHAPERONE"/>
    <property type="match status" value="1"/>
</dbReference>
<evidence type="ECO:0000313" key="11">
    <source>
        <dbReference type="Proteomes" id="UP000183031"/>
    </source>
</evidence>
<comment type="similarity">
    <text evidence="2 6">Belongs to the periplasmic pilus chaperone family.</text>
</comment>
<gene>
    <name evidence="10" type="ORF">SAMN02927935_03073</name>
</gene>
<dbReference type="EMBL" id="FMUT01000008">
    <property type="protein sequence ID" value="SCY94226.1"/>
    <property type="molecule type" value="Genomic_DNA"/>
</dbReference>
<evidence type="ECO:0000256" key="4">
    <source>
        <dbReference type="ARBA" id="ARBA00022764"/>
    </source>
</evidence>
<evidence type="ECO:0000256" key="6">
    <source>
        <dbReference type="RuleBase" id="RU003918"/>
    </source>
</evidence>
<dbReference type="SUPFAM" id="SSF49354">
    <property type="entry name" value="PapD-like"/>
    <property type="match status" value="1"/>
</dbReference>
<dbReference type="InterPro" id="IPR018046">
    <property type="entry name" value="Pili_assmbl_chaperone_CS"/>
</dbReference>
<dbReference type="Pfam" id="PF00345">
    <property type="entry name" value="PapD_N"/>
    <property type="match status" value="1"/>
</dbReference>
<evidence type="ECO:0000256" key="3">
    <source>
        <dbReference type="ARBA" id="ARBA00022729"/>
    </source>
</evidence>
<evidence type="ECO:0000256" key="1">
    <source>
        <dbReference type="ARBA" id="ARBA00004418"/>
    </source>
</evidence>
<dbReference type="InterPro" id="IPR050643">
    <property type="entry name" value="Periplasmic_pilus_chap"/>
</dbReference>
<evidence type="ECO:0000313" key="10">
    <source>
        <dbReference type="EMBL" id="SCY94226.1"/>
    </source>
</evidence>
<dbReference type="InterPro" id="IPR036316">
    <property type="entry name" value="Pili_assmbl_chap_C_dom_sf"/>
</dbReference>
<dbReference type="PANTHER" id="PTHR30251">
    <property type="entry name" value="PILUS ASSEMBLY CHAPERONE"/>
    <property type="match status" value="1"/>
</dbReference>
<proteinExistence type="inferred from homology"/>
<keyword evidence="5 6" id="KW-0143">Chaperone</keyword>
<keyword evidence="3 7" id="KW-0732">Signal</keyword>
<dbReference type="SUPFAM" id="SSF49584">
    <property type="entry name" value="Periplasmic chaperone C-domain"/>
    <property type="match status" value="1"/>
</dbReference>
<accession>A0A1G5K0X3</accession>
<dbReference type="InterPro" id="IPR016147">
    <property type="entry name" value="Pili_assmbl_chaperone_N"/>
</dbReference>
<dbReference type="InterPro" id="IPR001829">
    <property type="entry name" value="Pili_assmbl_chaperone_bac"/>
</dbReference>
<evidence type="ECO:0000256" key="7">
    <source>
        <dbReference type="SAM" id="SignalP"/>
    </source>
</evidence>